<dbReference type="AlphaFoldDB" id="A0A918XS51"/>
<dbReference type="Gene3D" id="3.30.1360.120">
    <property type="entry name" value="Probable tRNA modification gtpase trme, domain 1"/>
    <property type="match status" value="1"/>
</dbReference>
<accession>A0A918XS51</accession>
<evidence type="ECO:0008006" key="3">
    <source>
        <dbReference type="Google" id="ProtNLM"/>
    </source>
</evidence>
<organism evidence="1 2">
    <name type="scientific">Thalassobaculum fulvum</name>
    <dbReference type="NCBI Taxonomy" id="1633335"/>
    <lineage>
        <taxon>Bacteria</taxon>
        <taxon>Pseudomonadati</taxon>
        <taxon>Pseudomonadota</taxon>
        <taxon>Alphaproteobacteria</taxon>
        <taxon>Rhodospirillales</taxon>
        <taxon>Thalassobaculaceae</taxon>
        <taxon>Thalassobaculum</taxon>
    </lineage>
</organism>
<dbReference type="InterPro" id="IPR027266">
    <property type="entry name" value="TrmE/GcvT-like"/>
</dbReference>
<gene>
    <name evidence="1" type="ORF">GCM10017083_20190</name>
</gene>
<keyword evidence="2" id="KW-1185">Reference proteome</keyword>
<reference evidence="1" key="2">
    <citation type="submission" date="2020-09" db="EMBL/GenBank/DDBJ databases">
        <authorList>
            <person name="Sun Q."/>
            <person name="Kim S."/>
        </authorList>
    </citation>
    <scope>NUCLEOTIDE SEQUENCE</scope>
    <source>
        <strain evidence="1">KCTC 42651</strain>
    </source>
</reference>
<evidence type="ECO:0000313" key="2">
    <source>
        <dbReference type="Proteomes" id="UP000630353"/>
    </source>
</evidence>
<dbReference type="RefSeq" id="WP_189988969.1">
    <property type="nucleotide sequence ID" value="NZ_BMZS01000004.1"/>
</dbReference>
<dbReference type="EMBL" id="BMZS01000004">
    <property type="protein sequence ID" value="GHD48763.1"/>
    <property type="molecule type" value="Genomic_DNA"/>
</dbReference>
<dbReference type="Pfam" id="PF04268">
    <property type="entry name" value="SoxG"/>
    <property type="match status" value="1"/>
</dbReference>
<dbReference type="InterPro" id="IPR007375">
    <property type="entry name" value="SoxG"/>
</dbReference>
<name>A0A918XS51_9PROT</name>
<dbReference type="Gene3D" id="3.30.70.1520">
    <property type="entry name" value="Heterotetrameric sarcosine oxidase"/>
    <property type="match status" value="1"/>
</dbReference>
<dbReference type="Proteomes" id="UP000630353">
    <property type="component" value="Unassembled WGS sequence"/>
</dbReference>
<proteinExistence type="predicted"/>
<evidence type="ECO:0000313" key="1">
    <source>
        <dbReference type="EMBL" id="GHD48763.1"/>
    </source>
</evidence>
<protein>
    <recommendedName>
        <fullName evidence="3">Sarcosine oxidase subunit gamma</fullName>
    </recommendedName>
</protein>
<comment type="caution">
    <text evidence="1">The sequence shown here is derived from an EMBL/GenBank/DDBJ whole genome shotgun (WGS) entry which is preliminary data.</text>
</comment>
<dbReference type="SUPFAM" id="SSF103025">
    <property type="entry name" value="Folate-binding domain"/>
    <property type="match status" value="1"/>
</dbReference>
<sequence length="209" mass="21664">MADATSLPQAPLPPRRSPLDAVWVAGDYGAAAVGGPGVTMLRRSGLSSVQLDARRGTAASLRAAVAGALGLALPGPGRAASGGEVRALWLGPDRWMLLAEDTFALEAKLRAAAEPAGGVVVDQSHGRTILRLSGPAVREVLAKGTGVDLHPRAFAEDAVAQTGLFHLAVTLDRRRGTGTFDVHGMRGFAQSLFESLCEAAAEFGYRLSE</sequence>
<reference evidence="1" key="1">
    <citation type="journal article" date="2014" name="Int. J. Syst. Evol. Microbiol.">
        <title>Complete genome sequence of Corynebacterium casei LMG S-19264T (=DSM 44701T), isolated from a smear-ripened cheese.</title>
        <authorList>
            <consortium name="US DOE Joint Genome Institute (JGI-PGF)"/>
            <person name="Walter F."/>
            <person name="Albersmeier A."/>
            <person name="Kalinowski J."/>
            <person name="Ruckert C."/>
        </authorList>
    </citation>
    <scope>NUCLEOTIDE SEQUENCE</scope>
    <source>
        <strain evidence="1">KCTC 42651</strain>
    </source>
</reference>